<organism evidence="3 4">
    <name type="scientific">Halorientalis brevis</name>
    <dbReference type="NCBI Taxonomy" id="1126241"/>
    <lineage>
        <taxon>Archaea</taxon>
        <taxon>Methanobacteriati</taxon>
        <taxon>Methanobacteriota</taxon>
        <taxon>Stenosarchaea group</taxon>
        <taxon>Halobacteria</taxon>
        <taxon>Halobacteriales</taxon>
        <taxon>Haloarculaceae</taxon>
        <taxon>Halorientalis</taxon>
    </lineage>
</organism>
<comment type="caution">
    <text evidence="3">The sequence shown here is derived from an EMBL/GenBank/DDBJ whole genome shotgun (WGS) entry which is preliminary data.</text>
</comment>
<sequence>MRRDTDRTVDELLRALAHPHRRRLLRRLHEQQTTDGRDTVSLTTVETALDATRERAQVALHHRHLPALQAVGLVEHASDEQTDGGTDSRQDANDDDVAPGPRFERGITVLEALDE</sequence>
<dbReference type="Proteomes" id="UP001597119">
    <property type="component" value="Unassembled WGS sequence"/>
</dbReference>
<reference evidence="3 4" key="1">
    <citation type="journal article" date="2019" name="Int. J. Syst. Evol. Microbiol.">
        <title>The Global Catalogue of Microorganisms (GCM) 10K type strain sequencing project: providing services to taxonomists for standard genome sequencing and annotation.</title>
        <authorList>
            <consortium name="The Broad Institute Genomics Platform"/>
            <consortium name="The Broad Institute Genome Sequencing Center for Infectious Disease"/>
            <person name="Wu L."/>
            <person name="Ma J."/>
        </authorList>
    </citation>
    <scope>NUCLEOTIDE SEQUENCE [LARGE SCALE GENOMIC DNA]</scope>
    <source>
        <strain evidence="3 4">CGMCC 1.12125</strain>
    </source>
</reference>
<dbReference type="AlphaFoldDB" id="A0ABD6C966"/>
<dbReference type="InterPro" id="IPR036388">
    <property type="entry name" value="WH-like_DNA-bd_sf"/>
</dbReference>
<evidence type="ECO:0000256" key="1">
    <source>
        <dbReference type="SAM" id="MobiDB-lite"/>
    </source>
</evidence>
<protein>
    <recommendedName>
        <fullName evidence="2">DUF7344 domain-containing protein</fullName>
    </recommendedName>
</protein>
<dbReference type="RefSeq" id="WP_247376836.1">
    <property type="nucleotide sequence ID" value="NZ_JALLGV010000003.1"/>
</dbReference>
<dbReference type="EMBL" id="JBHUDJ010000001">
    <property type="protein sequence ID" value="MFD1585938.1"/>
    <property type="molecule type" value="Genomic_DNA"/>
</dbReference>
<accession>A0ABD6C966</accession>
<name>A0ABD6C966_9EURY</name>
<evidence type="ECO:0000259" key="2">
    <source>
        <dbReference type="Pfam" id="PF24035"/>
    </source>
</evidence>
<dbReference type="InterPro" id="IPR055768">
    <property type="entry name" value="DUF7344"/>
</dbReference>
<feature type="domain" description="DUF7344" evidence="2">
    <location>
        <begin position="14"/>
        <end position="82"/>
    </location>
</feature>
<feature type="region of interest" description="Disordered" evidence="1">
    <location>
        <begin position="71"/>
        <end position="108"/>
    </location>
</feature>
<evidence type="ECO:0000313" key="4">
    <source>
        <dbReference type="Proteomes" id="UP001597119"/>
    </source>
</evidence>
<gene>
    <name evidence="3" type="ORF">ACFR9U_03010</name>
</gene>
<proteinExistence type="predicted"/>
<keyword evidence="4" id="KW-1185">Reference proteome</keyword>
<dbReference type="Gene3D" id="1.10.10.10">
    <property type="entry name" value="Winged helix-like DNA-binding domain superfamily/Winged helix DNA-binding domain"/>
    <property type="match status" value="1"/>
</dbReference>
<evidence type="ECO:0000313" key="3">
    <source>
        <dbReference type="EMBL" id="MFD1585938.1"/>
    </source>
</evidence>
<dbReference type="Pfam" id="PF24035">
    <property type="entry name" value="DUF7344"/>
    <property type="match status" value="1"/>
</dbReference>